<gene>
    <name evidence="2" type="ORF">H2204_013054</name>
</gene>
<dbReference type="EMBL" id="JAPDRN010000142">
    <property type="protein sequence ID" value="KAJ9618380.1"/>
    <property type="molecule type" value="Genomic_DNA"/>
</dbReference>
<accession>A0AA39CRR0</accession>
<feature type="compositionally biased region" description="Gly residues" evidence="1">
    <location>
        <begin position="281"/>
        <end position="290"/>
    </location>
</feature>
<reference evidence="2" key="1">
    <citation type="submission" date="2022-10" db="EMBL/GenBank/DDBJ databases">
        <title>Culturing micro-colonial fungi from biological soil crusts in the Mojave desert and describing Neophaeococcomyces mojavensis, and introducing the new genera and species Taxawa tesnikishii.</title>
        <authorList>
            <person name="Kurbessoian T."/>
            <person name="Stajich J.E."/>
        </authorList>
    </citation>
    <scope>NUCLEOTIDE SEQUENCE</scope>
    <source>
        <strain evidence="2">TK_35</strain>
    </source>
</reference>
<feature type="compositionally biased region" description="Polar residues" evidence="1">
    <location>
        <begin position="176"/>
        <end position="187"/>
    </location>
</feature>
<evidence type="ECO:0000313" key="3">
    <source>
        <dbReference type="Proteomes" id="UP001172681"/>
    </source>
</evidence>
<protein>
    <submittedName>
        <fullName evidence="2">Uncharacterized protein</fullName>
    </submittedName>
</protein>
<feature type="compositionally biased region" description="Polar residues" evidence="1">
    <location>
        <begin position="111"/>
        <end position="127"/>
    </location>
</feature>
<feature type="compositionally biased region" description="Basic and acidic residues" evidence="1">
    <location>
        <begin position="189"/>
        <end position="205"/>
    </location>
</feature>
<proteinExistence type="predicted"/>
<evidence type="ECO:0000313" key="2">
    <source>
        <dbReference type="EMBL" id="KAJ9618380.1"/>
    </source>
</evidence>
<feature type="compositionally biased region" description="Polar residues" evidence="1">
    <location>
        <begin position="28"/>
        <end position="40"/>
    </location>
</feature>
<dbReference type="AlphaFoldDB" id="A0AA39CRR0"/>
<feature type="region of interest" description="Disordered" evidence="1">
    <location>
        <begin position="1"/>
        <end position="226"/>
    </location>
</feature>
<feature type="region of interest" description="Disordered" evidence="1">
    <location>
        <begin position="257"/>
        <end position="290"/>
    </location>
</feature>
<evidence type="ECO:0000256" key="1">
    <source>
        <dbReference type="SAM" id="MobiDB-lite"/>
    </source>
</evidence>
<organism evidence="2 3">
    <name type="scientific">Knufia peltigerae</name>
    <dbReference type="NCBI Taxonomy" id="1002370"/>
    <lineage>
        <taxon>Eukaryota</taxon>
        <taxon>Fungi</taxon>
        <taxon>Dikarya</taxon>
        <taxon>Ascomycota</taxon>
        <taxon>Pezizomycotina</taxon>
        <taxon>Eurotiomycetes</taxon>
        <taxon>Chaetothyriomycetidae</taxon>
        <taxon>Chaetothyriales</taxon>
        <taxon>Trichomeriaceae</taxon>
        <taxon>Knufia</taxon>
    </lineage>
</organism>
<keyword evidence="3" id="KW-1185">Reference proteome</keyword>
<dbReference type="Proteomes" id="UP001172681">
    <property type="component" value="Unassembled WGS sequence"/>
</dbReference>
<comment type="caution">
    <text evidence="2">The sequence shown here is derived from an EMBL/GenBank/DDBJ whole genome shotgun (WGS) entry which is preliminary data.</text>
</comment>
<name>A0AA39CRR0_9EURO</name>
<sequence>MGCGQSSFKGDDLPDLNSQPVERPIKKVQTNFSDVNYDQDSQQRRMTEYAPNETPRQYPPVQEQDGEDANQDLDPTAGSSRPLGSGAFGGGSSGIDDGLAAGLGVRDASYPHQTSGMDLINPNNNHAGGSGHDPADQNALKPYQTFDGTDWDNDNFQNQIPNQHQNHGNHDHHDQTSNLNGYDPTSRQAKRDFAKENDPARHDHFQGGSHGIGEDAAQDQQQQKGSWLGQRYANYQASKAGPGVNDEDLRRYTGKDRAEFDEWAETQPGVGARQPANDAGYAGGGGGFVS</sequence>